<dbReference type="EMBL" id="VXPY01000060">
    <property type="protein sequence ID" value="MYD90403.1"/>
    <property type="molecule type" value="Genomic_DNA"/>
</dbReference>
<feature type="region of interest" description="Disordered" evidence="4">
    <location>
        <begin position="494"/>
        <end position="516"/>
    </location>
</feature>
<evidence type="ECO:0000259" key="5">
    <source>
        <dbReference type="Pfam" id="PF07282"/>
    </source>
</evidence>
<dbReference type="Pfam" id="PF12323">
    <property type="entry name" value="HTH_OrfB_IS605"/>
    <property type="match status" value="1"/>
</dbReference>
<feature type="domain" description="Cas12f1-like TNB" evidence="5">
    <location>
        <begin position="395"/>
        <end position="457"/>
    </location>
</feature>
<evidence type="ECO:0000256" key="2">
    <source>
        <dbReference type="ARBA" id="ARBA00022833"/>
    </source>
</evidence>
<evidence type="ECO:0000259" key="6">
    <source>
        <dbReference type="Pfam" id="PF12323"/>
    </source>
</evidence>
<dbReference type="InterPro" id="IPR021027">
    <property type="entry name" value="Transposase_put_HTH"/>
</dbReference>
<sequence>MLTTPHGSLTGRLKMPTRTAAPKSKTTEVRSERYRIRFDRRAQAALCAQIAGACRLVWNLLLADCERRYRLHKEYGKGTAIEGAVPVDKSVSFFTLGKRFTDLRSRPDAAWVRAFLGSPWGRRYRAMDLSWLGDLPYAPLRYTAKYLADAYTRFFEAWAAAKSQGQSLGVRKSDGKPKGFPKYKAKFDRDDGFTIPDGVRMDGDRLHIPKVGWVRLEGSGLYRGCKAKQVRIRKEGTEDHPKWYAYVFHEVPADRLKPPAWTGAVGVDRNVGQATDSEGEVYEVPDDPQLDANIKRKQRGAAKARARSKANGQPMSNRGRRICGQLKKLQRRKKRRRENANHQASRKLADTAHTVVLEDLNTKAMTKSAKGTVEEPGKNVKPKAGLNRGILNTGWGQLERNLDYKAGQVLKVPPAYTSQTCAVCGHVSKGNRRTQATFKCEACGYKANADHNAALNILARGLALLPKARGNGASARREALGPCLLPLAMDKSTSVTREQGMPTAQGPQGSGAWSSM</sequence>
<dbReference type="Pfam" id="PF07282">
    <property type="entry name" value="Cas12f1-like_TNB"/>
    <property type="match status" value="1"/>
</dbReference>
<feature type="compositionally biased region" description="Polar residues" evidence="4">
    <location>
        <begin position="505"/>
        <end position="516"/>
    </location>
</feature>
<feature type="region of interest" description="Disordered" evidence="4">
    <location>
        <begin position="1"/>
        <end position="26"/>
    </location>
</feature>
<evidence type="ECO:0000256" key="1">
    <source>
        <dbReference type="ARBA" id="ARBA00022723"/>
    </source>
</evidence>
<name>A0A6B1DUP1_9CHLR</name>
<reference evidence="7" key="1">
    <citation type="submission" date="2019-09" db="EMBL/GenBank/DDBJ databases">
        <title>Characterisation of the sponge microbiome using genome-centric metagenomics.</title>
        <authorList>
            <person name="Engelberts J.P."/>
            <person name="Robbins S.J."/>
            <person name="De Goeij J.M."/>
            <person name="Aranda M."/>
            <person name="Bell S.C."/>
            <person name="Webster N.S."/>
        </authorList>
    </citation>
    <scope>NUCLEOTIDE SEQUENCE</scope>
    <source>
        <strain evidence="7">SB0662_bin_9</strain>
    </source>
</reference>
<keyword evidence="2" id="KW-0862">Zinc</keyword>
<dbReference type="AlphaFoldDB" id="A0A6B1DUP1"/>
<dbReference type="GO" id="GO:0046872">
    <property type="term" value="F:metal ion binding"/>
    <property type="evidence" value="ECO:0007669"/>
    <property type="project" value="UniProtKB-KW"/>
</dbReference>
<evidence type="ECO:0000256" key="4">
    <source>
        <dbReference type="SAM" id="MobiDB-lite"/>
    </source>
</evidence>
<comment type="caution">
    <text evidence="7">The sequence shown here is derived from an EMBL/GenBank/DDBJ whole genome shotgun (WGS) entry which is preliminary data.</text>
</comment>
<evidence type="ECO:0000256" key="3">
    <source>
        <dbReference type="ARBA" id="ARBA00023125"/>
    </source>
</evidence>
<dbReference type="GO" id="GO:0003677">
    <property type="term" value="F:DNA binding"/>
    <property type="evidence" value="ECO:0007669"/>
    <property type="project" value="UniProtKB-KW"/>
</dbReference>
<feature type="compositionally biased region" description="Basic residues" evidence="4">
    <location>
        <begin position="299"/>
        <end position="308"/>
    </location>
</feature>
<gene>
    <name evidence="7" type="ORF">F4Y08_08735</name>
</gene>
<feature type="region of interest" description="Disordered" evidence="4">
    <location>
        <begin position="299"/>
        <end position="322"/>
    </location>
</feature>
<feature type="domain" description="Transposase putative helix-turn-helix" evidence="6">
    <location>
        <begin position="33"/>
        <end position="73"/>
    </location>
</feature>
<organism evidence="7">
    <name type="scientific">Caldilineaceae bacterium SB0662_bin_9</name>
    <dbReference type="NCBI Taxonomy" id="2605258"/>
    <lineage>
        <taxon>Bacteria</taxon>
        <taxon>Bacillati</taxon>
        <taxon>Chloroflexota</taxon>
        <taxon>Caldilineae</taxon>
        <taxon>Caldilineales</taxon>
        <taxon>Caldilineaceae</taxon>
    </lineage>
</organism>
<keyword evidence="1" id="KW-0479">Metal-binding</keyword>
<accession>A0A6B1DUP1</accession>
<evidence type="ECO:0000313" key="7">
    <source>
        <dbReference type="EMBL" id="MYD90403.1"/>
    </source>
</evidence>
<keyword evidence="3" id="KW-0238">DNA-binding</keyword>
<proteinExistence type="predicted"/>
<protein>
    <submittedName>
        <fullName evidence="7">Transposase</fullName>
    </submittedName>
</protein>
<dbReference type="NCBIfam" id="NF040570">
    <property type="entry name" value="guided_TnpB"/>
    <property type="match status" value="1"/>
</dbReference>
<dbReference type="InterPro" id="IPR010095">
    <property type="entry name" value="Cas12f1-like_TNB"/>
</dbReference>